<gene>
    <name evidence="2" type="ORF">CYMTET_24603</name>
</gene>
<evidence type="ECO:0008006" key="4">
    <source>
        <dbReference type="Google" id="ProtNLM"/>
    </source>
</evidence>
<feature type="compositionally biased region" description="Basic and acidic residues" evidence="1">
    <location>
        <begin position="783"/>
        <end position="801"/>
    </location>
</feature>
<comment type="caution">
    <text evidence="2">The sequence shown here is derived from an EMBL/GenBank/DDBJ whole genome shotgun (WGS) entry which is preliminary data.</text>
</comment>
<evidence type="ECO:0000313" key="3">
    <source>
        <dbReference type="Proteomes" id="UP001190700"/>
    </source>
</evidence>
<dbReference type="SUPFAM" id="SSF53335">
    <property type="entry name" value="S-adenosyl-L-methionine-dependent methyltransferases"/>
    <property type="match status" value="1"/>
</dbReference>
<proteinExistence type="predicted"/>
<dbReference type="EMBL" id="LGRX02012822">
    <property type="protein sequence ID" value="KAK3266805.1"/>
    <property type="molecule type" value="Genomic_DNA"/>
</dbReference>
<sequence length="820" mass="91574">MNSFVLSQAARRTDVQRAAERALQGPGGSRAFTGAGANVDMSQVATPSEARKAAEEAAHGWHAKLKVEHSIELDYAEKAELCKKIEMEHRWPNPMSTDEAAEQGSVVRLPIECLYHAKGCEACRDQERGWVNEIKSGRKENPWAPFNAGLVAIDDVKTRAEFSLKKALKGEYRGKVFGHQHCYQATDECHEEIPLEIAFQFFESKIYIGLTPDMIRFLGEMQNLIDQKQKGKYNTQFMQGLRSTLFEKHGVVYTVYREALISEFEASVPEDAEEGIPYQPGGYQAGGLVEKMATYESEHGFAIPDPVKYPKGFQYIEKREMFEQEEKPEGDPEVELTVTVLDEDIDAHIDRTWDLCVSIIEAYRRFDLKGMKNPLASKTKKRKASSSPGSGPSKKAGGKGHLQPTGILVEEAQFLHNAKSMGMTFWINLSGLAGDAEFDKVDTPRRGERAGGSGEVPLAIFNYVENARANLKEAQAPSAAHILGLQQIEVKADIKLYREARTDGPEPKVAGEAGLEDDEPTHLKNVTMFPRWKIVKGRVDDLKDIARLPFTGAVIDCNYALDKEKTPDAMTKEEVQPFLESFNAKTTAPAWTVAIFCGFVQQTDFLEVIDNYCSGRAERFFWHKQNVHMNPNKSVRYNDVECGVLGYRVKSDAAGESSKKSEWMFNFDMGEGELLSRASLLRGFPVVHQMYKRNGKVVNNHQKPLALLMELIQCHMLGDNPGKVDDDGHPLNWILDACCGVGSTSMAAMRCGLNAIGFDHDPYMVSSAQQRLTNFDAEPDQDAETKPKKKSEPTRKGKEAATVDSEEEELDEDETEENAE</sequence>
<keyword evidence="3" id="KW-1185">Reference proteome</keyword>
<feature type="region of interest" description="Disordered" evidence="1">
    <location>
        <begin position="773"/>
        <end position="820"/>
    </location>
</feature>
<evidence type="ECO:0000256" key="1">
    <source>
        <dbReference type="SAM" id="MobiDB-lite"/>
    </source>
</evidence>
<feature type="region of interest" description="Disordered" evidence="1">
    <location>
        <begin position="374"/>
        <end position="402"/>
    </location>
</feature>
<name>A0AAE0FWD2_9CHLO</name>
<dbReference type="Gene3D" id="3.40.50.150">
    <property type="entry name" value="Vaccinia Virus protein VP39"/>
    <property type="match status" value="1"/>
</dbReference>
<protein>
    <recommendedName>
        <fullName evidence="4">DNA methylase N-4/N-6 domain-containing protein</fullName>
    </recommendedName>
</protein>
<evidence type="ECO:0000313" key="2">
    <source>
        <dbReference type="EMBL" id="KAK3266805.1"/>
    </source>
</evidence>
<dbReference type="AlphaFoldDB" id="A0AAE0FWD2"/>
<feature type="compositionally biased region" description="Acidic residues" evidence="1">
    <location>
        <begin position="804"/>
        <end position="820"/>
    </location>
</feature>
<feature type="compositionally biased region" description="Low complexity" evidence="1">
    <location>
        <begin position="385"/>
        <end position="395"/>
    </location>
</feature>
<accession>A0AAE0FWD2</accession>
<organism evidence="2 3">
    <name type="scientific">Cymbomonas tetramitiformis</name>
    <dbReference type="NCBI Taxonomy" id="36881"/>
    <lineage>
        <taxon>Eukaryota</taxon>
        <taxon>Viridiplantae</taxon>
        <taxon>Chlorophyta</taxon>
        <taxon>Pyramimonadophyceae</taxon>
        <taxon>Pyramimonadales</taxon>
        <taxon>Pyramimonadaceae</taxon>
        <taxon>Cymbomonas</taxon>
    </lineage>
</organism>
<dbReference type="Proteomes" id="UP001190700">
    <property type="component" value="Unassembled WGS sequence"/>
</dbReference>
<reference evidence="2 3" key="1">
    <citation type="journal article" date="2015" name="Genome Biol. Evol.">
        <title>Comparative Genomics of a Bacterivorous Green Alga Reveals Evolutionary Causalities and Consequences of Phago-Mixotrophic Mode of Nutrition.</title>
        <authorList>
            <person name="Burns J.A."/>
            <person name="Paasch A."/>
            <person name="Narechania A."/>
            <person name="Kim E."/>
        </authorList>
    </citation>
    <scope>NUCLEOTIDE SEQUENCE [LARGE SCALE GENOMIC DNA]</scope>
    <source>
        <strain evidence="2 3">PLY_AMNH</strain>
    </source>
</reference>
<dbReference type="InterPro" id="IPR029063">
    <property type="entry name" value="SAM-dependent_MTases_sf"/>
</dbReference>